<evidence type="ECO:0000313" key="5">
    <source>
        <dbReference type="Proteomes" id="UP000016943"/>
    </source>
</evidence>
<dbReference type="STRING" id="1348662.CARG_02680"/>
<feature type="compositionally biased region" description="Gly residues" evidence="2">
    <location>
        <begin position="128"/>
        <end position="137"/>
    </location>
</feature>
<evidence type="ECO:0000313" key="4">
    <source>
        <dbReference type="EMBL" id="AGU14693.1"/>
    </source>
</evidence>
<evidence type="ECO:0000256" key="3">
    <source>
        <dbReference type="SAM" id="Phobius"/>
    </source>
</evidence>
<keyword evidence="3" id="KW-0812">Transmembrane</keyword>
<evidence type="ECO:0000256" key="2">
    <source>
        <dbReference type="SAM" id="MobiDB-lite"/>
    </source>
</evidence>
<feature type="coiled-coil region" evidence="1">
    <location>
        <begin position="53"/>
        <end position="80"/>
    </location>
</feature>
<keyword evidence="5" id="KW-1185">Reference proteome</keyword>
<keyword evidence="3" id="KW-1133">Transmembrane helix</keyword>
<accession>U3GW64</accession>
<dbReference type="Proteomes" id="UP000016943">
    <property type="component" value="Chromosome"/>
</dbReference>
<dbReference type="KEGG" id="caz:CARG_02680"/>
<keyword evidence="3" id="KW-0472">Membrane</keyword>
<dbReference type="HOGENOM" id="CLU_1861823_0_0_11"/>
<organism evidence="4 5">
    <name type="scientific">Corynebacterium argentoratense DSM 44202</name>
    <dbReference type="NCBI Taxonomy" id="1348662"/>
    <lineage>
        <taxon>Bacteria</taxon>
        <taxon>Bacillati</taxon>
        <taxon>Actinomycetota</taxon>
        <taxon>Actinomycetes</taxon>
        <taxon>Mycobacteriales</taxon>
        <taxon>Corynebacteriaceae</taxon>
        <taxon>Corynebacterium</taxon>
    </lineage>
</organism>
<dbReference type="EMBL" id="CP006365">
    <property type="protein sequence ID" value="AGU14693.1"/>
    <property type="molecule type" value="Genomic_DNA"/>
</dbReference>
<keyword evidence="1" id="KW-0175">Coiled coil</keyword>
<protein>
    <submittedName>
        <fullName evidence="4">Uncharacterized protein</fullName>
    </submittedName>
</protein>
<reference evidence="4 5" key="1">
    <citation type="journal article" date="2013" name="Genome Announc.">
        <title>Whole-Genome Sequence of the Clinical Strain Corynebacterium argentoratense DSM 44202, Isolated from a Human Throat Specimen.</title>
        <authorList>
            <person name="Bomholt C."/>
            <person name="Glaub A."/>
            <person name="Gravermann K."/>
            <person name="Albersmeier A."/>
            <person name="Brinkrolf K."/>
            <person name="Ruckert C."/>
            <person name="Tauch A."/>
        </authorList>
    </citation>
    <scope>NUCLEOTIDE SEQUENCE [LARGE SCALE GENOMIC DNA]</scope>
    <source>
        <strain evidence="4">DSM 44202</strain>
    </source>
</reference>
<feature type="region of interest" description="Disordered" evidence="2">
    <location>
        <begin position="117"/>
        <end position="137"/>
    </location>
</feature>
<dbReference type="PATRIC" id="fig|1348662.3.peg.525"/>
<name>U3GW64_9CORY</name>
<gene>
    <name evidence="4" type="ORF">CARG_02680</name>
</gene>
<sequence>MLLAEALDVGSVIVALLAALASIVGARYVFSAELAKAKQSKDAVAWQQYSGYAEALSQRVESLEAELSRLMAEVHELRAARVVDDHVRLYAVALLEAWPRPPGPPPAPAPVLEALGLLDDETRHSPKSGGGGIREQP</sequence>
<dbReference type="RefSeq" id="WP_020975840.1">
    <property type="nucleotide sequence ID" value="NC_022198.1"/>
</dbReference>
<dbReference type="AlphaFoldDB" id="U3GW64"/>
<evidence type="ECO:0000256" key="1">
    <source>
        <dbReference type="SAM" id="Coils"/>
    </source>
</evidence>
<dbReference type="GeneID" id="78249368"/>
<feature type="transmembrane region" description="Helical" evidence="3">
    <location>
        <begin position="12"/>
        <end position="30"/>
    </location>
</feature>
<proteinExistence type="predicted"/>